<keyword evidence="1" id="KW-0732">Signal</keyword>
<dbReference type="RefSeq" id="WP_184278030.1">
    <property type="nucleotide sequence ID" value="NZ_JACHLJ010000001.1"/>
</dbReference>
<organism evidence="2 3">
    <name type="scientific">Brevundimonas vesicularis</name>
    <name type="common">Pseudomonas vesicularis</name>
    <dbReference type="NCBI Taxonomy" id="41276"/>
    <lineage>
        <taxon>Bacteria</taxon>
        <taxon>Pseudomonadati</taxon>
        <taxon>Pseudomonadota</taxon>
        <taxon>Alphaproteobacteria</taxon>
        <taxon>Caulobacterales</taxon>
        <taxon>Caulobacteraceae</taxon>
        <taxon>Brevundimonas</taxon>
    </lineage>
</organism>
<comment type="caution">
    <text evidence="2">The sequence shown here is derived from an EMBL/GenBank/DDBJ whole genome shotgun (WGS) entry which is preliminary data.</text>
</comment>
<name>A0A7W9L4M6_BREVE</name>
<protein>
    <recommendedName>
        <fullName evidence="4">Lipoprotein</fullName>
    </recommendedName>
</protein>
<sequence>MKTLSLIVVAATAALSACATPTTLTNPNLDTNASEFTGWVRVANGEFQLYQTQRDLRMPPSALRCVSGALPFNQQNGAQDLGGSKVVFTGRAVPWAEADGVQTIRHEGARITNQCRGDYVIKAQSVRVLR</sequence>
<feature type="chain" id="PRO_5031106433" description="Lipoprotein" evidence="1">
    <location>
        <begin position="20"/>
        <end position="130"/>
    </location>
</feature>
<dbReference type="AlphaFoldDB" id="A0A7W9L4M6"/>
<evidence type="ECO:0008006" key="4">
    <source>
        <dbReference type="Google" id="ProtNLM"/>
    </source>
</evidence>
<dbReference type="Proteomes" id="UP000556201">
    <property type="component" value="Unassembled WGS sequence"/>
</dbReference>
<evidence type="ECO:0000313" key="3">
    <source>
        <dbReference type="Proteomes" id="UP000556201"/>
    </source>
</evidence>
<feature type="signal peptide" evidence="1">
    <location>
        <begin position="1"/>
        <end position="19"/>
    </location>
</feature>
<gene>
    <name evidence="2" type="ORF">HNP47_000443</name>
</gene>
<reference evidence="2 3" key="1">
    <citation type="submission" date="2020-08" db="EMBL/GenBank/DDBJ databases">
        <title>Functional genomics of gut bacteria from endangered species of beetles.</title>
        <authorList>
            <person name="Carlos-Shanley C."/>
        </authorList>
    </citation>
    <scope>NUCLEOTIDE SEQUENCE [LARGE SCALE GENOMIC DNA]</scope>
    <source>
        <strain evidence="2 3">S00192</strain>
    </source>
</reference>
<dbReference type="PROSITE" id="PS51257">
    <property type="entry name" value="PROKAR_LIPOPROTEIN"/>
    <property type="match status" value="1"/>
</dbReference>
<evidence type="ECO:0000256" key="1">
    <source>
        <dbReference type="SAM" id="SignalP"/>
    </source>
</evidence>
<proteinExistence type="predicted"/>
<accession>A0A7W9L4M6</accession>
<dbReference type="EMBL" id="JACHLJ010000001">
    <property type="protein sequence ID" value="MBB5770474.1"/>
    <property type="molecule type" value="Genomic_DNA"/>
</dbReference>
<evidence type="ECO:0000313" key="2">
    <source>
        <dbReference type="EMBL" id="MBB5770474.1"/>
    </source>
</evidence>